<sequence length="118" mass="13692">MPINQASQTPTQNVFRALADPTRREILMHLSQQDMTIGQVVEKFDVTRGAIKKHLTILEEGALIMVEVKGRERINRLQPQGIRAVSDWVSYFSQFWDDRLSRLQTAVQEHEKKKMKSD</sequence>
<dbReference type="GO" id="GO:0003700">
    <property type="term" value="F:DNA-binding transcription factor activity"/>
    <property type="evidence" value="ECO:0007669"/>
    <property type="project" value="InterPro"/>
</dbReference>
<accession>A0A285NA32</accession>
<dbReference type="AlphaFoldDB" id="A0A285NA32"/>
<feature type="domain" description="HTH arsR-type" evidence="1">
    <location>
        <begin position="3"/>
        <end position="97"/>
    </location>
</feature>
<dbReference type="InterPro" id="IPR036388">
    <property type="entry name" value="WH-like_DNA-bd_sf"/>
</dbReference>
<dbReference type="InterPro" id="IPR036390">
    <property type="entry name" value="WH_DNA-bd_sf"/>
</dbReference>
<dbReference type="Pfam" id="PF01022">
    <property type="entry name" value="HTH_5"/>
    <property type="match status" value="1"/>
</dbReference>
<dbReference type="CDD" id="cd00090">
    <property type="entry name" value="HTH_ARSR"/>
    <property type="match status" value="1"/>
</dbReference>
<dbReference type="SMART" id="SM00418">
    <property type="entry name" value="HTH_ARSR"/>
    <property type="match status" value="1"/>
</dbReference>
<evidence type="ECO:0000313" key="3">
    <source>
        <dbReference type="Proteomes" id="UP000219439"/>
    </source>
</evidence>
<dbReference type="PROSITE" id="PS50987">
    <property type="entry name" value="HTH_ARSR_2"/>
    <property type="match status" value="1"/>
</dbReference>
<dbReference type="Proteomes" id="UP000219439">
    <property type="component" value="Unassembled WGS sequence"/>
</dbReference>
<dbReference type="NCBIfam" id="NF033788">
    <property type="entry name" value="HTH_metalloreg"/>
    <property type="match status" value="1"/>
</dbReference>
<name>A0A285NA32_9HYPH</name>
<dbReference type="SUPFAM" id="SSF46785">
    <property type="entry name" value="Winged helix' DNA-binding domain"/>
    <property type="match status" value="1"/>
</dbReference>
<proteinExistence type="predicted"/>
<dbReference type="EMBL" id="OBEL01000001">
    <property type="protein sequence ID" value="SNZ06290.1"/>
    <property type="molecule type" value="Genomic_DNA"/>
</dbReference>
<organism evidence="2 3">
    <name type="scientific">Cohaesibacter gelatinilyticus</name>
    <dbReference type="NCBI Taxonomy" id="372072"/>
    <lineage>
        <taxon>Bacteria</taxon>
        <taxon>Pseudomonadati</taxon>
        <taxon>Pseudomonadota</taxon>
        <taxon>Alphaproteobacteria</taxon>
        <taxon>Hyphomicrobiales</taxon>
        <taxon>Cohaesibacteraceae</taxon>
    </lineage>
</organism>
<dbReference type="PANTHER" id="PTHR38600">
    <property type="entry name" value="TRANSCRIPTIONAL REGULATORY PROTEIN"/>
    <property type="match status" value="1"/>
</dbReference>
<keyword evidence="3" id="KW-1185">Reference proteome</keyword>
<dbReference type="PANTHER" id="PTHR38600:SF2">
    <property type="entry name" value="SLL0088 PROTEIN"/>
    <property type="match status" value="1"/>
</dbReference>
<gene>
    <name evidence="2" type="ORF">SAMN06265368_0370</name>
</gene>
<protein>
    <submittedName>
        <fullName evidence="2">Transcriptional regulator, ArsR family</fullName>
    </submittedName>
</protein>
<evidence type="ECO:0000259" key="1">
    <source>
        <dbReference type="PROSITE" id="PS50987"/>
    </source>
</evidence>
<dbReference type="OrthoDB" id="9790747at2"/>
<dbReference type="InterPro" id="IPR001845">
    <property type="entry name" value="HTH_ArsR_DNA-bd_dom"/>
</dbReference>
<evidence type="ECO:0000313" key="2">
    <source>
        <dbReference type="EMBL" id="SNZ06290.1"/>
    </source>
</evidence>
<reference evidence="2 3" key="1">
    <citation type="submission" date="2017-09" db="EMBL/GenBank/DDBJ databases">
        <authorList>
            <person name="Ehlers B."/>
            <person name="Leendertz F.H."/>
        </authorList>
    </citation>
    <scope>NUCLEOTIDE SEQUENCE [LARGE SCALE GENOMIC DNA]</scope>
    <source>
        <strain evidence="2 3">DSM 18289</strain>
    </source>
</reference>
<dbReference type="InterPro" id="IPR011991">
    <property type="entry name" value="ArsR-like_HTH"/>
</dbReference>
<dbReference type="Gene3D" id="1.10.10.10">
    <property type="entry name" value="Winged helix-like DNA-binding domain superfamily/Winged helix DNA-binding domain"/>
    <property type="match status" value="1"/>
</dbReference>